<sequence length="684" mass="75427">MPPPSRRRLPSATIWLILWLLLGTVHVTQAIWTSGFADLPAGLGDGRFNALILEHGYQSWRGHYDWLSPGQFYPTTHTLGWSDTHLGTQPFYTSARLLGLGPERAMQAWYIVCALLNVLLAVRLLRTLGLDARWAPPIAVGAFAGLNQVWLTGTHPQLLPLFPALWAAGHLVLYLRERAPWRLLAVAGGFAWQFAATPYLAFFAGFVTALALLTARVSGLQLPTASNASLPRPAYFGHLMLAGAGLLAGGVNVWVYSQAVQSGVGRPMHELVDLAPTWASWFSVPPGHWLYSTGWFGGEITNGEHQLLGGLLPWLGALLALAFGLRRNASGPQRLAAVLAATGFVTVLFFVTWPGELSLWLLLGDWIEPLRAFRAAGRISALVHALFFCASGLLLWSWWEKRRRLVPLLLLAALLVETTAVQQPHYSVADAQARRHAIVRAWQQAGDRPVLAWAPGFTNQDMAVQNLDAWAAALSLHRVTLNGYSGGAPATHQFFIWNQYDHAARALLRDQGIDPGTVSIVSTLADPDIAATGYTFYAERPLQRLEAFDLQPVAWDLTVPPERFEFEETVFYQFTPRAEVTFRLPNDVTALRYRTGARIGSWNNGGQSDGYTLRWTIQDAAGNELGGSEEFFNPRDDPSVRGFMDRELPLPSGTNRRLILEAGPGPSGLTNWDWPLIGHLRAVR</sequence>
<dbReference type="RefSeq" id="WP_221030103.1">
    <property type="nucleotide sequence ID" value="NZ_CP139781.1"/>
</dbReference>
<feature type="transmembrane region" description="Helical" evidence="1">
    <location>
        <begin position="196"/>
        <end position="215"/>
    </location>
</feature>
<keyword evidence="1" id="KW-1133">Transmembrane helix</keyword>
<protein>
    <recommendedName>
        <fullName evidence="4">Glycosyltransferase RgtA/B/C/D-like domain-containing protein</fullName>
    </recommendedName>
</protein>
<dbReference type="Proteomes" id="UP000738431">
    <property type="component" value="Chromosome"/>
</dbReference>
<gene>
    <name evidence="2" type="ORF">K1X11_023255</name>
</gene>
<keyword evidence="3" id="KW-1185">Reference proteome</keyword>
<organism evidence="2 3">
    <name type="scientific">Actomonas aquatica</name>
    <dbReference type="NCBI Taxonomy" id="2866162"/>
    <lineage>
        <taxon>Bacteria</taxon>
        <taxon>Pseudomonadati</taxon>
        <taxon>Verrucomicrobiota</taxon>
        <taxon>Opitutia</taxon>
        <taxon>Opitutales</taxon>
        <taxon>Opitutaceae</taxon>
        <taxon>Actomonas</taxon>
    </lineage>
</organism>
<feature type="transmembrane region" description="Helical" evidence="1">
    <location>
        <begin position="305"/>
        <end position="323"/>
    </location>
</feature>
<evidence type="ECO:0000313" key="2">
    <source>
        <dbReference type="EMBL" id="WRQ87740.1"/>
    </source>
</evidence>
<proteinExistence type="predicted"/>
<keyword evidence="1" id="KW-0472">Membrane</keyword>
<feature type="transmembrane region" description="Helical" evidence="1">
    <location>
        <begin position="375"/>
        <end position="399"/>
    </location>
</feature>
<feature type="transmembrane region" description="Helical" evidence="1">
    <location>
        <begin position="132"/>
        <end position="151"/>
    </location>
</feature>
<feature type="transmembrane region" description="Helical" evidence="1">
    <location>
        <begin position="107"/>
        <end position="125"/>
    </location>
</feature>
<name>A0ABZ1C8N5_9BACT</name>
<dbReference type="EMBL" id="CP139781">
    <property type="protein sequence ID" value="WRQ87740.1"/>
    <property type="molecule type" value="Genomic_DNA"/>
</dbReference>
<evidence type="ECO:0008006" key="4">
    <source>
        <dbReference type="Google" id="ProtNLM"/>
    </source>
</evidence>
<feature type="transmembrane region" description="Helical" evidence="1">
    <location>
        <begin position="335"/>
        <end position="355"/>
    </location>
</feature>
<keyword evidence="1" id="KW-0812">Transmembrane</keyword>
<evidence type="ECO:0000256" key="1">
    <source>
        <dbReference type="SAM" id="Phobius"/>
    </source>
</evidence>
<reference evidence="2 3" key="1">
    <citation type="submission" date="2023-12" db="EMBL/GenBank/DDBJ databases">
        <title>Description of an unclassified Opitutus bacterium of Verrucomicrobiota.</title>
        <authorList>
            <person name="Zhang D.-F."/>
        </authorList>
    </citation>
    <scope>NUCLEOTIDE SEQUENCE [LARGE SCALE GENOMIC DNA]</scope>
    <source>
        <strain evidence="2 3">WL0086</strain>
    </source>
</reference>
<accession>A0ABZ1C8N5</accession>
<evidence type="ECO:0000313" key="3">
    <source>
        <dbReference type="Proteomes" id="UP000738431"/>
    </source>
</evidence>
<feature type="transmembrane region" description="Helical" evidence="1">
    <location>
        <begin position="235"/>
        <end position="256"/>
    </location>
</feature>